<keyword evidence="3" id="KW-1185">Reference proteome</keyword>
<dbReference type="InterPro" id="IPR002835">
    <property type="entry name" value="CofC"/>
</dbReference>
<dbReference type="Proteomes" id="UP001596442">
    <property type="component" value="Unassembled WGS sequence"/>
</dbReference>
<gene>
    <name evidence="2" type="ORF">ACFQEU_02645</name>
</gene>
<comment type="caution">
    <text evidence="2">The sequence shown here is derived from an EMBL/GenBank/DDBJ whole genome shotgun (WGS) entry which is preliminary data.</text>
</comment>
<reference evidence="2 3" key="1">
    <citation type="journal article" date="2019" name="Int. J. Syst. Evol. Microbiol.">
        <title>The Global Catalogue of Microorganisms (GCM) 10K type strain sequencing project: providing services to taxonomists for standard genome sequencing and annotation.</title>
        <authorList>
            <consortium name="The Broad Institute Genomics Platform"/>
            <consortium name="The Broad Institute Genome Sequencing Center for Infectious Disease"/>
            <person name="Wu L."/>
            <person name="Ma J."/>
        </authorList>
    </citation>
    <scope>NUCLEOTIDE SEQUENCE [LARGE SCALE GENOMIC DNA]</scope>
    <source>
        <strain evidence="2 3">CGMCC 1.3239</strain>
    </source>
</reference>
<dbReference type="AlphaFoldDB" id="A0ABD5S7E8"/>
<dbReference type="SUPFAM" id="SSF53448">
    <property type="entry name" value="Nucleotide-diphospho-sugar transferases"/>
    <property type="match status" value="1"/>
</dbReference>
<dbReference type="Pfam" id="PF01983">
    <property type="entry name" value="CofC"/>
    <property type="match status" value="1"/>
</dbReference>
<evidence type="ECO:0000313" key="3">
    <source>
        <dbReference type="Proteomes" id="UP001596442"/>
    </source>
</evidence>
<dbReference type="Gene3D" id="3.90.550.10">
    <property type="entry name" value="Spore Coat Polysaccharide Biosynthesis Protein SpsA, Chain A"/>
    <property type="match status" value="1"/>
</dbReference>
<evidence type="ECO:0000313" key="2">
    <source>
        <dbReference type="EMBL" id="MFC6752375.1"/>
    </source>
</evidence>
<feature type="non-terminal residue" evidence="2">
    <location>
        <position position="119"/>
    </location>
</feature>
<accession>A0ABD5S7E8</accession>
<feature type="region of interest" description="Disordered" evidence="1">
    <location>
        <begin position="100"/>
        <end position="119"/>
    </location>
</feature>
<proteinExistence type="predicted"/>
<keyword evidence="2" id="KW-0808">Transferase</keyword>
<dbReference type="InterPro" id="IPR029044">
    <property type="entry name" value="Nucleotide-diphossugar_trans"/>
</dbReference>
<keyword evidence="2" id="KW-0548">Nucleotidyltransferase</keyword>
<sequence>MEVLVPFSTDRPKTRLSDVFSPGERESFARSMLADVLRAVIDAGGHPRLLATADIDPPIEVDTYVEADRHVEADAPANGPLPADVPVTVDARPLTTAVNDALDRHEPTGSEPVAVVMAD</sequence>
<name>A0ABD5S7E8_9EURY</name>
<dbReference type="EMBL" id="JBHSWW010000017">
    <property type="protein sequence ID" value="MFC6752375.1"/>
    <property type="molecule type" value="Genomic_DNA"/>
</dbReference>
<protein>
    <submittedName>
        <fullName evidence="2">2-phospho-L-lactate guanylyltransferase</fullName>
    </submittedName>
</protein>
<evidence type="ECO:0000256" key="1">
    <source>
        <dbReference type="SAM" id="MobiDB-lite"/>
    </source>
</evidence>
<organism evidence="2 3">
    <name type="scientific">Halorubrum tibetense</name>
    <dbReference type="NCBI Taxonomy" id="175631"/>
    <lineage>
        <taxon>Archaea</taxon>
        <taxon>Methanobacteriati</taxon>
        <taxon>Methanobacteriota</taxon>
        <taxon>Stenosarchaea group</taxon>
        <taxon>Halobacteria</taxon>
        <taxon>Halobacteriales</taxon>
        <taxon>Haloferacaceae</taxon>
        <taxon>Halorubrum</taxon>
    </lineage>
</organism>
<dbReference type="GO" id="GO:0016779">
    <property type="term" value="F:nucleotidyltransferase activity"/>
    <property type="evidence" value="ECO:0007669"/>
    <property type="project" value="UniProtKB-KW"/>
</dbReference>